<feature type="transmembrane region" description="Helical" evidence="1">
    <location>
        <begin position="408"/>
        <end position="426"/>
    </location>
</feature>
<comment type="caution">
    <text evidence="3">The sequence shown here is derived from an EMBL/GenBank/DDBJ whole genome shotgun (WGS) entry which is preliminary data.</text>
</comment>
<dbReference type="EMBL" id="QXFV01000823">
    <property type="protein sequence ID" value="KAE9024838.1"/>
    <property type="molecule type" value="Genomic_DNA"/>
</dbReference>
<evidence type="ECO:0000313" key="3">
    <source>
        <dbReference type="EMBL" id="KAE9330771.1"/>
    </source>
</evidence>
<evidence type="ECO:0000313" key="2">
    <source>
        <dbReference type="EMBL" id="KAE9024838.1"/>
    </source>
</evidence>
<protein>
    <submittedName>
        <fullName evidence="3">Uncharacterized protein</fullName>
    </submittedName>
</protein>
<dbReference type="Proteomes" id="UP000434957">
    <property type="component" value="Unassembled WGS sequence"/>
</dbReference>
<feature type="transmembrane region" description="Helical" evidence="1">
    <location>
        <begin position="473"/>
        <end position="494"/>
    </location>
</feature>
<keyword evidence="1" id="KW-0472">Membrane</keyword>
<feature type="transmembrane region" description="Helical" evidence="1">
    <location>
        <begin position="500"/>
        <end position="518"/>
    </location>
</feature>
<evidence type="ECO:0000313" key="4">
    <source>
        <dbReference type="Proteomes" id="UP000429607"/>
    </source>
</evidence>
<proteinExistence type="predicted"/>
<evidence type="ECO:0000313" key="5">
    <source>
        <dbReference type="Proteomes" id="UP000434957"/>
    </source>
</evidence>
<dbReference type="Proteomes" id="UP000429607">
    <property type="component" value="Unassembled WGS sequence"/>
</dbReference>
<feature type="transmembrane region" description="Helical" evidence="1">
    <location>
        <begin position="446"/>
        <end position="466"/>
    </location>
</feature>
<reference evidence="3 5" key="1">
    <citation type="submission" date="2018-08" db="EMBL/GenBank/DDBJ databases">
        <title>Genomic investigation of the strawberry pathogen Phytophthora fragariae indicates pathogenicity is determined by transcriptional variation in three key races.</title>
        <authorList>
            <person name="Adams T.M."/>
            <person name="Armitage A.D."/>
            <person name="Sobczyk M.K."/>
            <person name="Bates H.J."/>
            <person name="Dunwell J.M."/>
            <person name="Nellist C.F."/>
            <person name="Harrison R.J."/>
        </authorList>
    </citation>
    <scope>NUCLEOTIDE SEQUENCE [LARGE SCALE GENOMIC DNA]</scope>
    <source>
        <strain evidence="2 4">SCRP249</strain>
        <strain evidence="3 5">SCRP333</strain>
    </source>
</reference>
<dbReference type="AlphaFoldDB" id="A0A6A4ERY7"/>
<keyword evidence="5" id="KW-1185">Reference proteome</keyword>
<dbReference type="EMBL" id="QXFT01001045">
    <property type="protein sequence ID" value="KAE9330771.1"/>
    <property type="molecule type" value="Genomic_DNA"/>
</dbReference>
<sequence length="808" mass="90814">MAIIYPHSHISEGDGARTHSARTQTCARTSEWQELLTQPDIGKCVALSRVRCIFTLVSLALLLTDIPRTGFGVRSLQEFYPLELMPSTAVRFGPFDYPIIHVWRLNSATSAPSSSESAEFAGLKGTQVVSGARVWPYQYDTLSVGFRGAINLLNVTELPGYLLYQPREGEPKKDAESLIDLTTTFTMLDAFMTAARRKLRPLGNESAVLRYATKHNWVGRIHHYAVRFASTNPAWRLHSLHIPHITSSTQSLVAICSNAAATKRPPPLRPRFCNHPGIWKVDHSLNASLPAVRLWDHIDVRFQALRQLYPDLVLDVVLLSSQRLSATTGVLQSTYYNYEALEVVVLTRGRRCVDTDTATNSSSEQPTASTCTTFFIDDYRYESDRVQTNLVDWYATIALLRGGVQAYVWVRLLLLVHGAYVVAVAGKRTSESLLTTTMLILVKIPFEVVVYSSLLPVTGYVIALLLDSSFMDIFLDSFWAAVGGSINIGLVSFLRSTAVQMRNVWLLSLLVSLAVFGVRRSRDYWGDGIPAVRGLAICFTSTLTVFGPYKKTTWRDTNITDLFEIADEGQVMDIIRSNPVGHYNISNYFFDDSAVMLMFCINAVVWLAVAFNIVRYLASQTSRLDSDSKGLILSSTPVMPCGAHRLWVTSVLTIQFYGCRSDRNRVPRGHRLAPRNLRIWLKNSQILPKVPKVPSWRSTSRRHLLGEEDYSSTEFRSILQLMNIAMFTDPWNFLWLRVLGIPLYLYRIRAITLDTNATSSRRPQFYTVILPYDADEMEEYAGLGAEDFELLDSASSRDVPLSVLFQSG</sequence>
<name>A0A6A4ERY7_9STRA</name>
<organism evidence="3 5">
    <name type="scientific">Phytophthora rubi</name>
    <dbReference type="NCBI Taxonomy" id="129364"/>
    <lineage>
        <taxon>Eukaryota</taxon>
        <taxon>Sar</taxon>
        <taxon>Stramenopiles</taxon>
        <taxon>Oomycota</taxon>
        <taxon>Peronosporomycetes</taxon>
        <taxon>Peronosporales</taxon>
        <taxon>Peronosporaceae</taxon>
        <taxon>Phytophthora</taxon>
    </lineage>
</organism>
<evidence type="ECO:0000256" key="1">
    <source>
        <dbReference type="SAM" id="Phobius"/>
    </source>
</evidence>
<accession>A0A6A4ERY7</accession>
<keyword evidence="1" id="KW-1133">Transmembrane helix</keyword>
<gene>
    <name evidence="2" type="ORF">PR001_g12574</name>
    <name evidence="3" type="ORF">PR003_g15236</name>
</gene>
<keyword evidence="1" id="KW-0812">Transmembrane</keyword>
<feature type="transmembrane region" description="Helical" evidence="1">
    <location>
        <begin position="594"/>
        <end position="614"/>
    </location>
</feature>